<dbReference type="AlphaFoldDB" id="A0A0B4XFP2"/>
<sequence length="69" mass="8022">MIFIELVLTICIADRPSSCRDEHLHFENRGSLMACMAQAPPQIAKWSEEHPNLRVVRWRCEYPPKGTEI</sequence>
<accession>A0A0B4XFP2</accession>
<protein>
    <submittedName>
        <fullName evidence="1">Uncharacterized protein</fullName>
    </submittedName>
</protein>
<gene>
    <name evidence="1" type="ORF">RGR602_PC01549</name>
</gene>
<dbReference type="HOGENOM" id="CLU_187790_0_0_5"/>
<reference evidence="1 2" key="1">
    <citation type="submission" date="2013-11" db="EMBL/GenBank/DDBJ databases">
        <title>Complete genome sequence of Rhizobium gallicum bv. gallicum R602.</title>
        <authorList>
            <person name="Bustos P."/>
            <person name="Santamaria R.I."/>
            <person name="Lozano L."/>
            <person name="Acosta J.L."/>
            <person name="Ormeno-Orrillo E."/>
            <person name="Rogel M.A."/>
            <person name="Romero D."/>
            <person name="Cevallos M.A."/>
            <person name="Martinez-Romero E."/>
            <person name="Gonzalez V."/>
        </authorList>
    </citation>
    <scope>NUCLEOTIDE SEQUENCE [LARGE SCALE GENOMIC DNA]</scope>
    <source>
        <strain evidence="1 2">R602</strain>
        <plasmid evidence="1 2">pRgalR602c</plasmid>
    </source>
</reference>
<keyword evidence="2" id="KW-1185">Reference proteome</keyword>
<dbReference type="KEGG" id="rga:RGR602_PC01549"/>
<proteinExistence type="predicted"/>
<dbReference type="Proteomes" id="UP000031368">
    <property type="component" value="Plasmid pRgalR602c"/>
</dbReference>
<keyword evidence="1" id="KW-0614">Plasmid</keyword>
<evidence type="ECO:0000313" key="2">
    <source>
        <dbReference type="Proteomes" id="UP000031368"/>
    </source>
</evidence>
<dbReference type="EMBL" id="CP006880">
    <property type="protein sequence ID" value="AJD45575.1"/>
    <property type="molecule type" value="Genomic_DNA"/>
</dbReference>
<geneLocation type="plasmid" evidence="1 2">
    <name>pRgalR602c</name>
</geneLocation>
<organism evidence="1 2">
    <name type="scientific">Rhizobium gallicum bv. gallicum R602sp</name>
    <dbReference type="NCBI Taxonomy" id="1041138"/>
    <lineage>
        <taxon>Bacteria</taxon>
        <taxon>Pseudomonadati</taxon>
        <taxon>Pseudomonadota</taxon>
        <taxon>Alphaproteobacteria</taxon>
        <taxon>Hyphomicrobiales</taxon>
        <taxon>Rhizobiaceae</taxon>
        <taxon>Rhizobium/Agrobacterium group</taxon>
        <taxon>Rhizobium</taxon>
    </lineage>
</organism>
<evidence type="ECO:0000313" key="1">
    <source>
        <dbReference type="EMBL" id="AJD45575.1"/>
    </source>
</evidence>
<name>A0A0B4XFP2_9HYPH</name>